<name>A0ACC1JEG2_9FUNG</name>
<organism evidence="1 2">
    <name type="scientific">Linderina macrospora</name>
    <dbReference type="NCBI Taxonomy" id="4868"/>
    <lineage>
        <taxon>Eukaryota</taxon>
        <taxon>Fungi</taxon>
        <taxon>Fungi incertae sedis</taxon>
        <taxon>Zoopagomycota</taxon>
        <taxon>Kickxellomycotina</taxon>
        <taxon>Kickxellomycetes</taxon>
        <taxon>Kickxellales</taxon>
        <taxon>Kickxellaceae</taxon>
        <taxon>Linderina</taxon>
    </lineage>
</organism>
<proteinExistence type="predicted"/>
<gene>
    <name evidence="1" type="ORF">FBU59_001221</name>
</gene>
<dbReference type="EMBL" id="JANBPW010000502">
    <property type="protein sequence ID" value="KAJ1949262.1"/>
    <property type="molecule type" value="Genomic_DNA"/>
</dbReference>
<dbReference type="Proteomes" id="UP001150603">
    <property type="component" value="Unassembled WGS sequence"/>
</dbReference>
<keyword evidence="2" id="KW-1185">Reference proteome</keyword>
<comment type="caution">
    <text evidence="1">The sequence shown here is derived from an EMBL/GenBank/DDBJ whole genome shotgun (WGS) entry which is preliminary data.</text>
</comment>
<evidence type="ECO:0000313" key="2">
    <source>
        <dbReference type="Proteomes" id="UP001150603"/>
    </source>
</evidence>
<reference evidence="1" key="1">
    <citation type="submission" date="2022-07" db="EMBL/GenBank/DDBJ databases">
        <title>Phylogenomic reconstructions and comparative analyses of Kickxellomycotina fungi.</title>
        <authorList>
            <person name="Reynolds N.K."/>
            <person name="Stajich J.E."/>
            <person name="Barry K."/>
            <person name="Grigoriev I.V."/>
            <person name="Crous P."/>
            <person name="Smith M.E."/>
        </authorList>
    </citation>
    <scope>NUCLEOTIDE SEQUENCE</scope>
    <source>
        <strain evidence="1">NRRL 5244</strain>
    </source>
</reference>
<protein>
    <submittedName>
        <fullName evidence="1">Uncharacterized protein</fullName>
    </submittedName>
</protein>
<accession>A0ACC1JEG2</accession>
<sequence>MACPLTLSEACVAMVTQDLKASNNNDPVQGRLVLQLVAAGNGGGEGSAQAAG</sequence>
<evidence type="ECO:0000313" key="1">
    <source>
        <dbReference type="EMBL" id="KAJ1949262.1"/>
    </source>
</evidence>